<dbReference type="HOGENOM" id="CLU_117179_6_0_0"/>
<dbReference type="AlphaFoldDB" id="Q1IV76"/>
<comment type="similarity">
    <text evidence="7">Belongs to the RnpA family.</text>
</comment>
<dbReference type="Gene3D" id="3.30.230.10">
    <property type="match status" value="1"/>
</dbReference>
<dbReference type="PANTHER" id="PTHR33992">
    <property type="entry name" value="RIBONUCLEASE P PROTEIN COMPONENT"/>
    <property type="match status" value="1"/>
</dbReference>
<gene>
    <name evidence="7" type="primary">rnpA</name>
    <name evidence="10" type="ordered locus">Acid345_0219</name>
</gene>
<evidence type="ECO:0000256" key="8">
    <source>
        <dbReference type="NCBIfam" id="TIGR00188"/>
    </source>
</evidence>
<dbReference type="EnsemblBacteria" id="ABF39224">
    <property type="protein sequence ID" value="ABF39224"/>
    <property type="gene ID" value="Acid345_0219"/>
</dbReference>
<comment type="function">
    <text evidence="1 7">RNaseP catalyzes the removal of the 5'-leader sequence from pre-tRNA to produce the mature 5'-terminus. It can also cleave other RNA substrates such as 4.5S RNA. The protein component plays an auxiliary but essential role in vivo by binding to the 5'-leader sequence and broadening the substrate specificity of the ribozyme.</text>
</comment>
<evidence type="ECO:0000313" key="11">
    <source>
        <dbReference type="Proteomes" id="UP000002432"/>
    </source>
</evidence>
<feature type="region of interest" description="Disordered" evidence="9">
    <location>
        <begin position="129"/>
        <end position="154"/>
    </location>
</feature>
<dbReference type="InterPro" id="IPR014721">
    <property type="entry name" value="Ribsml_uS5_D2-typ_fold_subgr"/>
</dbReference>
<reference evidence="10 11" key="1">
    <citation type="journal article" date="2009" name="Appl. Environ. Microbiol.">
        <title>Three genomes from the phylum Acidobacteria provide insight into the lifestyles of these microorganisms in soils.</title>
        <authorList>
            <person name="Ward N.L."/>
            <person name="Challacombe J.F."/>
            <person name="Janssen P.H."/>
            <person name="Henrissat B."/>
            <person name="Coutinho P.M."/>
            <person name="Wu M."/>
            <person name="Xie G."/>
            <person name="Haft D.H."/>
            <person name="Sait M."/>
            <person name="Badger J."/>
            <person name="Barabote R.D."/>
            <person name="Bradley B."/>
            <person name="Brettin T.S."/>
            <person name="Brinkac L.M."/>
            <person name="Bruce D."/>
            <person name="Creasy T."/>
            <person name="Daugherty S.C."/>
            <person name="Davidsen T.M."/>
            <person name="DeBoy R.T."/>
            <person name="Detter J.C."/>
            <person name="Dodson R.J."/>
            <person name="Durkin A.S."/>
            <person name="Ganapathy A."/>
            <person name="Gwinn-Giglio M."/>
            <person name="Han C.S."/>
            <person name="Khouri H."/>
            <person name="Kiss H."/>
            <person name="Kothari S.P."/>
            <person name="Madupu R."/>
            <person name="Nelson K.E."/>
            <person name="Nelson W.C."/>
            <person name="Paulsen I."/>
            <person name="Penn K."/>
            <person name="Ren Q."/>
            <person name="Rosovitz M.J."/>
            <person name="Selengut J.D."/>
            <person name="Shrivastava S."/>
            <person name="Sullivan S.A."/>
            <person name="Tapia R."/>
            <person name="Thompson L.S."/>
            <person name="Watkins K.L."/>
            <person name="Yang Q."/>
            <person name="Yu C."/>
            <person name="Zafar N."/>
            <person name="Zhou L."/>
            <person name="Kuske C.R."/>
        </authorList>
    </citation>
    <scope>NUCLEOTIDE SEQUENCE [LARGE SCALE GENOMIC DNA]</scope>
    <source>
        <strain evidence="10 11">Ellin345</strain>
    </source>
</reference>
<dbReference type="PANTHER" id="PTHR33992:SF1">
    <property type="entry name" value="RIBONUCLEASE P PROTEIN COMPONENT"/>
    <property type="match status" value="1"/>
</dbReference>
<dbReference type="Pfam" id="PF00825">
    <property type="entry name" value="Ribonuclease_P"/>
    <property type="match status" value="1"/>
</dbReference>
<dbReference type="RefSeq" id="WP_011521026.1">
    <property type="nucleotide sequence ID" value="NC_008009.1"/>
</dbReference>
<evidence type="ECO:0000256" key="1">
    <source>
        <dbReference type="ARBA" id="ARBA00002663"/>
    </source>
</evidence>
<dbReference type="InterPro" id="IPR020568">
    <property type="entry name" value="Ribosomal_Su5_D2-typ_SF"/>
</dbReference>
<evidence type="ECO:0000256" key="5">
    <source>
        <dbReference type="ARBA" id="ARBA00022801"/>
    </source>
</evidence>
<dbReference type="STRING" id="204669.Acid345_0219"/>
<comment type="subunit">
    <text evidence="7">Consists of a catalytic RNA component (M1 or rnpB) and a protein subunit.</text>
</comment>
<dbReference type="NCBIfam" id="TIGR00188">
    <property type="entry name" value="rnpA"/>
    <property type="match status" value="1"/>
</dbReference>
<dbReference type="KEGG" id="aba:Acid345_0219"/>
<dbReference type="eggNOG" id="COG0594">
    <property type="taxonomic scope" value="Bacteria"/>
</dbReference>
<dbReference type="GO" id="GO:0004526">
    <property type="term" value="F:ribonuclease P activity"/>
    <property type="evidence" value="ECO:0007669"/>
    <property type="project" value="UniProtKB-UniRule"/>
</dbReference>
<dbReference type="GO" id="GO:0001682">
    <property type="term" value="P:tRNA 5'-leader removal"/>
    <property type="evidence" value="ECO:0007669"/>
    <property type="project" value="UniProtKB-UniRule"/>
</dbReference>
<protein>
    <recommendedName>
        <fullName evidence="7 8">Ribonuclease P protein component</fullName>
        <shortName evidence="7">RNase P protein</shortName>
        <shortName evidence="7">RNaseP protein</shortName>
        <ecNumber evidence="7 8">3.1.26.5</ecNumber>
    </recommendedName>
    <alternativeName>
        <fullName evidence="7">Protein C5</fullName>
    </alternativeName>
</protein>
<dbReference type="GO" id="GO:0042781">
    <property type="term" value="F:3'-tRNA processing endoribonuclease activity"/>
    <property type="evidence" value="ECO:0007669"/>
    <property type="project" value="TreeGrafter"/>
</dbReference>
<evidence type="ECO:0000256" key="7">
    <source>
        <dbReference type="HAMAP-Rule" id="MF_00227"/>
    </source>
</evidence>
<feature type="compositionally biased region" description="Basic residues" evidence="9">
    <location>
        <begin position="144"/>
        <end position="154"/>
    </location>
</feature>
<dbReference type="OrthoDB" id="9810867at2"/>
<evidence type="ECO:0000256" key="4">
    <source>
        <dbReference type="ARBA" id="ARBA00022759"/>
    </source>
</evidence>
<dbReference type="EC" id="3.1.26.5" evidence="7 8"/>
<keyword evidence="3 7" id="KW-0540">Nuclease</keyword>
<dbReference type="InterPro" id="IPR000100">
    <property type="entry name" value="RNase_P"/>
</dbReference>
<dbReference type="SUPFAM" id="SSF54211">
    <property type="entry name" value="Ribosomal protein S5 domain 2-like"/>
    <property type="match status" value="1"/>
</dbReference>
<keyword evidence="2 7" id="KW-0819">tRNA processing</keyword>
<evidence type="ECO:0000256" key="3">
    <source>
        <dbReference type="ARBA" id="ARBA00022722"/>
    </source>
</evidence>
<keyword evidence="4 7" id="KW-0255">Endonuclease</keyword>
<dbReference type="HAMAP" id="MF_00227">
    <property type="entry name" value="RNase_P"/>
    <property type="match status" value="1"/>
</dbReference>
<dbReference type="GO" id="GO:0000049">
    <property type="term" value="F:tRNA binding"/>
    <property type="evidence" value="ECO:0007669"/>
    <property type="project" value="UniProtKB-UniRule"/>
</dbReference>
<accession>Q1IV76</accession>
<keyword evidence="11" id="KW-1185">Reference proteome</keyword>
<dbReference type="InterPro" id="IPR020539">
    <property type="entry name" value="RNase_P_CS"/>
</dbReference>
<evidence type="ECO:0000313" key="10">
    <source>
        <dbReference type="EMBL" id="ABF39224.1"/>
    </source>
</evidence>
<dbReference type="GO" id="GO:0030677">
    <property type="term" value="C:ribonuclease P complex"/>
    <property type="evidence" value="ECO:0007669"/>
    <property type="project" value="TreeGrafter"/>
</dbReference>
<dbReference type="Proteomes" id="UP000002432">
    <property type="component" value="Chromosome"/>
</dbReference>
<evidence type="ECO:0000256" key="2">
    <source>
        <dbReference type="ARBA" id="ARBA00022694"/>
    </source>
</evidence>
<sequence length="154" mass="17308">MTLRENAVSGGVSAKIPKASRLLRHADFRLVYEQGRRHFSANFTAFYRANITEKSPRIGYTVSRALGGAVDRNRMKRRLREATRACWAGFRPTFAVDVVVNPKKTVLATDFAVLTAEMQKALTVIEKAANSGQANPRPVENVSRHKPRARKEQR</sequence>
<keyword evidence="5 7" id="KW-0378">Hydrolase</keyword>
<dbReference type="PROSITE" id="PS00648">
    <property type="entry name" value="RIBONUCLEASE_P"/>
    <property type="match status" value="1"/>
</dbReference>
<comment type="catalytic activity">
    <reaction evidence="7">
        <text>Endonucleolytic cleavage of RNA, removing 5'-extranucleotides from tRNA precursor.</text>
        <dbReference type="EC" id="3.1.26.5"/>
    </reaction>
</comment>
<name>Q1IV76_KORVE</name>
<keyword evidence="6 7" id="KW-0694">RNA-binding</keyword>
<organism evidence="10 11">
    <name type="scientific">Koribacter versatilis (strain Ellin345)</name>
    <dbReference type="NCBI Taxonomy" id="204669"/>
    <lineage>
        <taxon>Bacteria</taxon>
        <taxon>Pseudomonadati</taxon>
        <taxon>Acidobacteriota</taxon>
        <taxon>Terriglobia</taxon>
        <taxon>Terriglobales</taxon>
        <taxon>Candidatus Korobacteraceae</taxon>
        <taxon>Candidatus Korobacter</taxon>
    </lineage>
</organism>
<proteinExistence type="inferred from homology"/>
<dbReference type="EMBL" id="CP000360">
    <property type="protein sequence ID" value="ABF39224.1"/>
    <property type="molecule type" value="Genomic_DNA"/>
</dbReference>
<evidence type="ECO:0000256" key="6">
    <source>
        <dbReference type="ARBA" id="ARBA00022884"/>
    </source>
</evidence>
<evidence type="ECO:0000256" key="9">
    <source>
        <dbReference type="SAM" id="MobiDB-lite"/>
    </source>
</evidence>